<dbReference type="EMBL" id="MU069455">
    <property type="protein sequence ID" value="KAF5842792.1"/>
    <property type="molecule type" value="Genomic_DNA"/>
</dbReference>
<feature type="transmembrane region" description="Helical" evidence="8">
    <location>
        <begin position="198"/>
        <end position="225"/>
    </location>
</feature>
<feature type="transmembrane region" description="Helical" evidence="8">
    <location>
        <begin position="276"/>
        <end position="298"/>
    </location>
</feature>
<dbReference type="InterPro" id="IPR006639">
    <property type="entry name" value="Preselin/SPP"/>
</dbReference>
<feature type="transmembrane region" description="Helical" evidence="8">
    <location>
        <begin position="147"/>
        <end position="167"/>
    </location>
</feature>
<keyword evidence="3 8" id="KW-0812">Transmembrane</keyword>
<evidence type="ECO:0000256" key="4">
    <source>
        <dbReference type="ARBA" id="ARBA00022801"/>
    </source>
</evidence>
<sequence length="354" mass="38434">MYYSSKPALKAHVLLVVLSLVPTLLPNLIPVNFLIVLTASLAVYSGSWRSVKPVPPTESMTKKDAMRFPLIGSAVLFSLFLAFKFLPKAWVNALLTAYIGGIAALVLAGALAPYFTDFFPESVRHKSITFPAFKIPHVMESTEPTTITLPQIVFGIISAAFCVWYYVNKSPFANNTLGLAFSLEGIEHLSLGSTPVGIILLCGLFVYDIFWVFCTPVMVSVATNFDAPIKLLFPRAVDELGKRPYAMLGLGDIVIPGIFVALMLRMDVSTGFRSNYFQSAFGGYVLGLGSTIIIMNVFNAAQPALLYIVPAVLGCVFLHAAVRGEVKKVLTFDETPVKDAGEEKKDSGDGKKDS</sequence>
<protein>
    <submittedName>
        <fullName evidence="9">Signal peptide peptidase-domain-containing protein</fullName>
    </submittedName>
</protein>
<keyword evidence="10" id="KW-1185">Reference proteome</keyword>
<evidence type="ECO:0000256" key="8">
    <source>
        <dbReference type="SAM" id="Phobius"/>
    </source>
</evidence>
<organism evidence="9 10">
    <name type="scientific">Dunaliella salina</name>
    <name type="common">Green alga</name>
    <name type="synonym">Protococcus salinus</name>
    <dbReference type="NCBI Taxonomy" id="3046"/>
    <lineage>
        <taxon>Eukaryota</taxon>
        <taxon>Viridiplantae</taxon>
        <taxon>Chlorophyta</taxon>
        <taxon>core chlorophytes</taxon>
        <taxon>Chlorophyceae</taxon>
        <taxon>CS clade</taxon>
        <taxon>Chlamydomonadales</taxon>
        <taxon>Dunaliellaceae</taxon>
        <taxon>Dunaliella</taxon>
    </lineage>
</organism>
<accession>A0ABQ7H7G0</accession>
<feature type="transmembrane region" description="Helical" evidence="8">
    <location>
        <begin position="95"/>
        <end position="115"/>
    </location>
</feature>
<evidence type="ECO:0000256" key="3">
    <source>
        <dbReference type="ARBA" id="ARBA00022692"/>
    </source>
</evidence>
<feature type="transmembrane region" description="Helical" evidence="8">
    <location>
        <begin position="65"/>
        <end position="83"/>
    </location>
</feature>
<keyword evidence="6 8" id="KW-1133">Transmembrane helix</keyword>
<dbReference type="PANTHER" id="PTHR12174:SF23">
    <property type="entry name" value="MINOR HISTOCOMPATIBILITY ANTIGEN H13"/>
    <property type="match status" value="1"/>
</dbReference>
<feature type="transmembrane region" description="Helical" evidence="8">
    <location>
        <begin position="304"/>
        <end position="322"/>
    </location>
</feature>
<keyword evidence="7 8" id="KW-0472">Membrane</keyword>
<evidence type="ECO:0000256" key="1">
    <source>
        <dbReference type="ARBA" id="ARBA00004477"/>
    </source>
</evidence>
<keyword evidence="4" id="KW-0378">Hydrolase</keyword>
<dbReference type="InterPro" id="IPR007369">
    <property type="entry name" value="Peptidase_A22B_SPP"/>
</dbReference>
<evidence type="ECO:0000256" key="6">
    <source>
        <dbReference type="ARBA" id="ARBA00022989"/>
    </source>
</evidence>
<reference evidence="9" key="1">
    <citation type="submission" date="2017-08" db="EMBL/GenBank/DDBJ databases">
        <authorList>
            <person name="Polle J.E."/>
            <person name="Barry K."/>
            <person name="Cushman J."/>
            <person name="Schmutz J."/>
            <person name="Tran D."/>
            <person name="Hathwaick L.T."/>
            <person name="Yim W.C."/>
            <person name="Jenkins J."/>
            <person name="Mckie-Krisberg Z.M."/>
            <person name="Prochnik S."/>
            <person name="Lindquist E."/>
            <person name="Dockter R.B."/>
            <person name="Adam C."/>
            <person name="Molina H."/>
            <person name="Bunkerborg J."/>
            <person name="Jin E."/>
            <person name="Buchheim M."/>
            <person name="Magnuson J."/>
        </authorList>
    </citation>
    <scope>NUCLEOTIDE SEQUENCE</scope>
    <source>
        <strain evidence="9">CCAP 19/18</strain>
    </source>
</reference>
<proteinExistence type="inferred from homology"/>
<evidence type="ECO:0000256" key="7">
    <source>
        <dbReference type="ARBA" id="ARBA00023136"/>
    </source>
</evidence>
<evidence type="ECO:0000256" key="5">
    <source>
        <dbReference type="ARBA" id="ARBA00022824"/>
    </source>
</evidence>
<dbReference type="PANTHER" id="PTHR12174">
    <property type="entry name" value="SIGNAL PEPTIDE PEPTIDASE"/>
    <property type="match status" value="1"/>
</dbReference>
<evidence type="ECO:0000256" key="2">
    <source>
        <dbReference type="ARBA" id="ARBA00006859"/>
    </source>
</evidence>
<comment type="caution">
    <text evidence="9">The sequence shown here is derived from an EMBL/GenBank/DDBJ whole genome shotgun (WGS) entry which is preliminary data.</text>
</comment>
<comment type="subcellular location">
    <subcellularLocation>
        <location evidence="1">Endoplasmic reticulum membrane</location>
        <topology evidence="1">Multi-pass membrane protein</topology>
    </subcellularLocation>
</comment>
<comment type="similarity">
    <text evidence="2">Belongs to the peptidase A22B family.</text>
</comment>
<feature type="transmembrane region" description="Helical" evidence="8">
    <location>
        <begin position="245"/>
        <end position="264"/>
    </location>
</feature>
<dbReference type="SMART" id="SM00730">
    <property type="entry name" value="PSN"/>
    <property type="match status" value="1"/>
</dbReference>
<feature type="transmembrane region" description="Helical" evidence="8">
    <location>
        <begin position="12"/>
        <end position="45"/>
    </location>
</feature>
<name>A0ABQ7H7G0_DUNSA</name>
<dbReference type="Pfam" id="PF04258">
    <property type="entry name" value="Peptidase_A22B"/>
    <property type="match status" value="1"/>
</dbReference>
<keyword evidence="5" id="KW-0256">Endoplasmic reticulum</keyword>
<evidence type="ECO:0000313" key="10">
    <source>
        <dbReference type="Proteomes" id="UP000815325"/>
    </source>
</evidence>
<dbReference type="Proteomes" id="UP000815325">
    <property type="component" value="Unassembled WGS sequence"/>
</dbReference>
<gene>
    <name evidence="9" type="ORF">DUNSADRAFT_5164</name>
</gene>
<evidence type="ECO:0000313" key="9">
    <source>
        <dbReference type="EMBL" id="KAF5842792.1"/>
    </source>
</evidence>